<feature type="binding site" evidence="9">
    <location>
        <position position="141"/>
    </location>
    <ligand>
        <name>Ca(2+)</name>
        <dbReference type="ChEBI" id="CHEBI:29108"/>
        <label>1</label>
    </ligand>
</feature>
<evidence type="ECO:0000256" key="10">
    <source>
        <dbReference type="PIRSR" id="PIRSR601621-3"/>
    </source>
</evidence>
<dbReference type="GO" id="GO:0042744">
    <property type="term" value="P:hydrogen peroxide catabolic process"/>
    <property type="evidence" value="ECO:0007669"/>
    <property type="project" value="TreeGrafter"/>
</dbReference>
<evidence type="ECO:0000313" key="15">
    <source>
        <dbReference type="EMBL" id="CRK47896.1"/>
    </source>
</evidence>
<dbReference type="GO" id="GO:0004601">
    <property type="term" value="F:peroxidase activity"/>
    <property type="evidence" value="ECO:0007669"/>
    <property type="project" value="UniProtKB-KW"/>
</dbReference>
<feature type="binding site" evidence="9">
    <location>
        <position position="143"/>
    </location>
    <ligand>
        <name>Ca(2+)</name>
        <dbReference type="ChEBI" id="CHEBI:29108"/>
        <label>1</label>
    </ligand>
</feature>
<name>A0A0G4NNI6_VERLO</name>
<dbReference type="Gene3D" id="1.10.420.10">
    <property type="entry name" value="Peroxidase, domain 2"/>
    <property type="match status" value="1"/>
</dbReference>
<evidence type="ECO:0000256" key="1">
    <source>
        <dbReference type="ARBA" id="ARBA00006089"/>
    </source>
</evidence>
<dbReference type="EMBL" id="CVQH01002780">
    <property type="protein sequence ID" value="CRK11294.1"/>
    <property type="molecule type" value="Genomic_DNA"/>
</dbReference>
<dbReference type="PANTHER" id="PTHR31356">
    <property type="entry name" value="THYLAKOID LUMENAL 29 KDA PROTEIN, CHLOROPLASTIC-RELATED"/>
    <property type="match status" value="1"/>
</dbReference>
<feature type="binding site" evidence="9">
    <location>
        <position position="268"/>
    </location>
    <ligand>
        <name>Ca(2+)</name>
        <dbReference type="ChEBI" id="CHEBI:29108"/>
        <label>2</label>
    </ligand>
</feature>
<evidence type="ECO:0000256" key="3">
    <source>
        <dbReference type="ARBA" id="ARBA00022617"/>
    </source>
</evidence>
<reference evidence="16 17" key="1">
    <citation type="submission" date="2015-05" db="EMBL/GenBank/DDBJ databases">
        <authorList>
            <person name="Fogelqvist Johan"/>
        </authorList>
    </citation>
    <scope>NUCLEOTIDE SEQUENCE [LARGE SCALE GENOMIC DNA]</scope>
    <source>
        <strain evidence="14">VL1</strain>
        <strain evidence="15">VL2</strain>
    </source>
</reference>
<dbReference type="PRINTS" id="PR00458">
    <property type="entry name" value="PEROXIDASE"/>
</dbReference>
<dbReference type="Gene3D" id="1.10.520.10">
    <property type="match status" value="1"/>
</dbReference>
<evidence type="ECO:0000256" key="9">
    <source>
        <dbReference type="PIRSR" id="PIRSR601621-2"/>
    </source>
</evidence>
<dbReference type="GO" id="GO:0034599">
    <property type="term" value="P:cellular response to oxidative stress"/>
    <property type="evidence" value="ECO:0007669"/>
    <property type="project" value="InterPro"/>
</dbReference>
<keyword evidence="6 9" id="KW-0408">Iron</keyword>
<comment type="cofactor">
    <cofactor evidence="9">
        <name>heme b</name>
        <dbReference type="ChEBI" id="CHEBI:60344"/>
    </cofactor>
    <text evidence="9">Binds 1 heme b (iron(II)-protoporphyrin IX) group per subunit.</text>
</comment>
<dbReference type="PROSITE" id="PS00436">
    <property type="entry name" value="PEROXIDASE_2"/>
    <property type="match status" value="1"/>
</dbReference>
<feature type="binding site" evidence="9">
    <location>
        <position position="251"/>
    </location>
    <ligand>
        <name>Ca(2+)</name>
        <dbReference type="ChEBI" id="CHEBI:29108"/>
        <label>2</label>
    </ligand>
</feature>
<feature type="binding site" evidence="9">
    <location>
        <position position="139"/>
    </location>
    <ligand>
        <name>Ca(2+)</name>
        <dbReference type="ChEBI" id="CHEBI:29108"/>
        <label>1</label>
    </ligand>
</feature>
<dbReference type="GO" id="GO:0046872">
    <property type="term" value="F:metal ion binding"/>
    <property type="evidence" value="ECO:0007669"/>
    <property type="project" value="UniProtKB-UniRule"/>
</dbReference>
<comment type="similarity">
    <text evidence="1 12">Belongs to the peroxidase family. Ligninase subfamily.</text>
</comment>
<keyword evidence="4 9" id="KW-0479">Metal-binding</keyword>
<evidence type="ECO:0000256" key="4">
    <source>
        <dbReference type="ARBA" id="ARBA00022723"/>
    </source>
</evidence>
<evidence type="ECO:0000256" key="2">
    <source>
        <dbReference type="ARBA" id="ARBA00022559"/>
    </source>
</evidence>
<feature type="binding site" evidence="9">
    <location>
        <position position="275"/>
    </location>
    <ligand>
        <name>Ca(2+)</name>
        <dbReference type="ChEBI" id="CHEBI:29108"/>
        <label>2</label>
    </ligand>
</feature>
<dbReference type="EC" id="1.11.1.-" evidence="12"/>
<evidence type="ECO:0000313" key="16">
    <source>
        <dbReference type="Proteomes" id="UP000044602"/>
    </source>
</evidence>
<gene>
    <name evidence="14" type="ORF">BN1708_010100</name>
    <name evidence="15" type="ORF">BN1723_016803</name>
</gene>
<dbReference type="STRING" id="100787.A0A0G4NNI6"/>
<evidence type="ECO:0000313" key="17">
    <source>
        <dbReference type="Proteomes" id="UP000045706"/>
    </source>
</evidence>
<dbReference type="SUPFAM" id="SSF48113">
    <property type="entry name" value="Heme-dependent peroxidases"/>
    <property type="match status" value="1"/>
</dbReference>
<dbReference type="InterPro" id="IPR010255">
    <property type="entry name" value="Haem_peroxidase_sf"/>
</dbReference>
<feature type="binding site" description="axial binding residue" evidence="9">
    <location>
        <position position="250"/>
    </location>
    <ligand>
        <name>heme b</name>
        <dbReference type="ChEBI" id="CHEBI:60344"/>
    </ligand>
    <ligandPart>
        <name>Fe</name>
        <dbReference type="ChEBI" id="CHEBI:18248"/>
    </ligandPart>
</feature>
<feature type="domain" description="Plant heme peroxidase family profile" evidence="13">
    <location>
        <begin position="116"/>
        <end position="252"/>
    </location>
</feature>
<feature type="site" description="Transition state stabilizer" evidence="10">
    <location>
        <position position="123"/>
    </location>
</feature>
<keyword evidence="16" id="KW-1185">Reference proteome</keyword>
<evidence type="ECO:0000256" key="6">
    <source>
        <dbReference type="ARBA" id="ARBA00023004"/>
    </source>
</evidence>
<dbReference type="PANTHER" id="PTHR31356:SF66">
    <property type="entry name" value="CATALASE-PEROXIDASE"/>
    <property type="match status" value="1"/>
</dbReference>
<dbReference type="AlphaFoldDB" id="A0A0G4NNI6"/>
<evidence type="ECO:0000256" key="12">
    <source>
        <dbReference type="RuleBase" id="RU363051"/>
    </source>
</evidence>
<dbReference type="InterPro" id="IPR044831">
    <property type="entry name" value="Ccp1-like"/>
</dbReference>
<keyword evidence="11" id="KW-1015">Disulfide bond</keyword>
<accession>A0A0G4NNI6</accession>
<feature type="active site" description="Proton acceptor" evidence="8">
    <location>
        <position position="127"/>
    </location>
</feature>
<dbReference type="InterPro" id="IPR002016">
    <property type="entry name" value="Haem_peroxidase"/>
</dbReference>
<dbReference type="InterPro" id="IPR001621">
    <property type="entry name" value="Ligninase"/>
</dbReference>
<dbReference type="Proteomes" id="UP000045706">
    <property type="component" value="Unassembled WGS sequence"/>
</dbReference>
<comment type="cofactor">
    <cofactor evidence="9 12">
        <name>Ca(2+)</name>
        <dbReference type="ChEBI" id="CHEBI:29108"/>
    </cofactor>
    <text evidence="9 12">Binds 2 calcium ions per subunit.</text>
</comment>
<dbReference type="PRINTS" id="PR00462">
    <property type="entry name" value="LIGNINASE"/>
</dbReference>
<dbReference type="Proteomes" id="UP000044602">
    <property type="component" value="Unassembled WGS sequence"/>
</dbReference>
<dbReference type="PROSITE" id="PS50873">
    <property type="entry name" value="PEROXIDASE_4"/>
    <property type="match status" value="1"/>
</dbReference>
<evidence type="ECO:0000256" key="7">
    <source>
        <dbReference type="ARBA" id="ARBA00023180"/>
    </source>
</evidence>
<dbReference type="EMBL" id="CVQI01037062">
    <property type="protein sequence ID" value="CRK47896.1"/>
    <property type="molecule type" value="Genomic_DNA"/>
</dbReference>
<evidence type="ECO:0000259" key="13">
    <source>
        <dbReference type="PROSITE" id="PS50873"/>
    </source>
</evidence>
<dbReference type="GO" id="GO:0000302">
    <property type="term" value="P:response to reactive oxygen species"/>
    <property type="evidence" value="ECO:0007669"/>
    <property type="project" value="TreeGrafter"/>
</dbReference>
<dbReference type="InterPro" id="IPR019794">
    <property type="entry name" value="Peroxidases_AS"/>
</dbReference>
<sequence>MRFAYVFAALAVPIYAHPSMTNLVNELMSRQADDSTLENDEIAADLHKVSDSSLTSVGQEIRDLLARKGNPQTTEHYGSVPDLGSDKCQKDTCCVWSYIGKEMRDTFLNPDDSCNRFARQMVRLGFHDCITHAGRGKGGCDGSVVNSKDENARVENKGMQEITSKLKQWFNKYEKYGITMADLIQFGASVAVHTCPGGPSCKVFMGRQDTNDANPSGLVPTPFDTAEQLIQKFKAKSLDEQSLASLLGSHTISQQFVVDPKRAGDPQDSTPTKWDQKYYVQTLDQSKAPSNVFSFASDINLAKDKVGQTWFQIFATDKDRWDNAYCYGFIRLSLIGTYNLNDLHDCSKALPV</sequence>
<feature type="binding site" evidence="9">
    <location>
        <position position="128"/>
    </location>
    <ligand>
        <name>Ca(2+)</name>
        <dbReference type="ChEBI" id="CHEBI:29108"/>
        <label>1</label>
    </ligand>
</feature>
<evidence type="ECO:0000313" key="14">
    <source>
        <dbReference type="EMBL" id="CRK11294.1"/>
    </source>
</evidence>
<evidence type="ECO:0000256" key="11">
    <source>
        <dbReference type="PIRSR" id="PIRSR601621-4"/>
    </source>
</evidence>
<keyword evidence="3 9" id="KW-0349">Heme</keyword>
<keyword evidence="2 12" id="KW-0575">Peroxidase</keyword>
<keyword evidence="5 12" id="KW-0560">Oxidoreductase</keyword>
<keyword evidence="9 12" id="KW-0106">Calcium</keyword>
<feature type="disulfide bond" evidence="11">
    <location>
        <begin position="114"/>
        <end position="195"/>
    </location>
</feature>
<keyword evidence="7" id="KW-0325">Glycoprotein</keyword>
<feature type="binding site" evidence="9">
    <location>
        <position position="270"/>
    </location>
    <ligand>
        <name>Ca(2+)</name>
        <dbReference type="ChEBI" id="CHEBI:29108"/>
        <label>2</label>
    </ligand>
</feature>
<protein>
    <recommendedName>
        <fullName evidence="12">Peroxidase</fullName>
        <ecNumber evidence="12">1.11.1.-</ecNumber>
    </recommendedName>
</protein>
<dbReference type="Pfam" id="PF00141">
    <property type="entry name" value="peroxidase"/>
    <property type="match status" value="1"/>
</dbReference>
<evidence type="ECO:0000256" key="5">
    <source>
        <dbReference type="ARBA" id="ARBA00023002"/>
    </source>
</evidence>
<proteinExistence type="inferred from homology"/>
<dbReference type="GO" id="GO:0020037">
    <property type="term" value="F:heme binding"/>
    <property type="evidence" value="ECO:0007669"/>
    <property type="project" value="UniProtKB-UniRule"/>
</dbReference>
<evidence type="ECO:0000256" key="8">
    <source>
        <dbReference type="PIRSR" id="PIRSR601621-1"/>
    </source>
</evidence>
<feature type="disulfide bond" evidence="11">
    <location>
        <begin position="93"/>
        <end position="346"/>
    </location>
</feature>
<organism evidence="15 17">
    <name type="scientific">Verticillium longisporum</name>
    <name type="common">Verticillium dahliae var. longisporum</name>
    <dbReference type="NCBI Taxonomy" id="100787"/>
    <lineage>
        <taxon>Eukaryota</taxon>
        <taxon>Fungi</taxon>
        <taxon>Dikarya</taxon>
        <taxon>Ascomycota</taxon>
        <taxon>Pezizomycotina</taxon>
        <taxon>Sordariomycetes</taxon>
        <taxon>Hypocreomycetidae</taxon>
        <taxon>Glomerellales</taxon>
        <taxon>Plectosphaerellaceae</taxon>
        <taxon>Verticillium</taxon>
    </lineage>
</organism>